<gene>
    <name evidence="10" type="ORF">SAMN06265222_11617</name>
</gene>
<protein>
    <submittedName>
        <fullName evidence="10">Cation diffusion facilitator family transporter</fullName>
    </submittedName>
</protein>
<feature type="domain" description="Cation efflux protein cytoplasmic" evidence="9">
    <location>
        <begin position="216"/>
        <end position="292"/>
    </location>
</feature>
<name>A0ABY1QJ74_9BACT</name>
<comment type="similarity">
    <text evidence="2">Belongs to the cation diffusion facilitator (CDF) transporter (TC 2.A.4) family.</text>
</comment>
<feature type="transmembrane region" description="Helical" evidence="7">
    <location>
        <begin position="160"/>
        <end position="180"/>
    </location>
</feature>
<evidence type="ECO:0000259" key="8">
    <source>
        <dbReference type="Pfam" id="PF01545"/>
    </source>
</evidence>
<comment type="subcellular location">
    <subcellularLocation>
        <location evidence="1">Membrane</location>
        <topology evidence="1">Multi-pass membrane protein</topology>
    </subcellularLocation>
</comment>
<dbReference type="InterPro" id="IPR027470">
    <property type="entry name" value="Cation_efflux_CTD"/>
</dbReference>
<keyword evidence="5 7" id="KW-1133">Transmembrane helix</keyword>
<comment type="caution">
    <text evidence="10">The sequence shown here is derived from an EMBL/GenBank/DDBJ whole genome shotgun (WGS) entry which is preliminary data.</text>
</comment>
<proteinExistence type="inferred from homology"/>
<dbReference type="RefSeq" id="WP_283434671.1">
    <property type="nucleotide sequence ID" value="NZ_FXUG01000016.1"/>
</dbReference>
<dbReference type="Pfam" id="PF01545">
    <property type="entry name" value="Cation_efflux"/>
    <property type="match status" value="1"/>
</dbReference>
<organism evidence="10 11">
    <name type="scientific">Neorhodopirellula lusitana</name>
    <dbReference type="NCBI Taxonomy" id="445327"/>
    <lineage>
        <taxon>Bacteria</taxon>
        <taxon>Pseudomonadati</taxon>
        <taxon>Planctomycetota</taxon>
        <taxon>Planctomycetia</taxon>
        <taxon>Pirellulales</taxon>
        <taxon>Pirellulaceae</taxon>
        <taxon>Neorhodopirellula</taxon>
    </lineage>
</organism>
<evidence type="ECO:0000313" key="11">
    <source>
        <dbReference type="Proteomes" id="UP001158067"/>
    </source>
</evidence>
<evidence type="ECO:0000256" key="7">
    <source>
        <dbReference type="SAM" id="Phobius"/>
    </source>
</evidence>
<dbReference type="Proteomes" id="UP001158067">
    <property type="component" value="Unassembled WGS sequence"/>
</dbReference>
<keyword evidence="4 7" id="KW-0812">Transmembrane</keyword>
<dbReference type="SUPFAM" id="SSF160240">
    <property type="entry name" value="Cation efflux protein cytoplasmic domain-like"/>
    <property type="match status" value="1"/>
</dbReference>
<evidence type="ECO:0000259" key="9">
    <source>
        <dbReference type="Pfam" id="PF16916"/>
    </source>
</evidence>
<evidence type="ECO:0000256" key="3">
    <source>
        <dbReference type="ARBA" id="ARBA00022448"/>
    </source>
</evidence>
<evidence type="ECO:0000256" key="4">
    <source>
        <dbReference type="ARBA" id="ARBA00022692"/>
    </source>
</evidence>
<feature type="transmembrane region" description="Helical" evidence="7">
    <location>
        <begin position="12"/>
        <end position="33"/>
    </location>
</feature>
<accession>A0ABY1QJ74</accession>
<keyword evidence="3" id="KW-0813">Transport</keyword>
<dbReference type="InterPro" id="IPR027469">
    <property type="entry name" value="Cation_efflux_TMD_sf"/>
</dbReference>
<feature type="transmembrane region" description="Helical" evidence="7">
    <location>
        <begin position="83"/>
        <end position="102"/>
    </location>
</feature>
<dbReference type="PANTHER" id="PTHR43840:SF15">
    <property type="entry name" value="MITOCHONDRIAL METAL TRANSPORTER 1-RELATED"/>
    <property type="match status" value="1"/>
</dbReference>
<feature type="transmembrane region" description="Helical" evidence="7">
    <location>
        <begin position="186"/>
        <end position="203"/>
    </location>
</feature>
<dbReference type="PANTHER" id="PTHR43840">
    <property type="entry name" value="MITOCHONDRIAL METAL TRANSPORTER 1-RELATED"/>
    <property type="match status" value="1"/>
</dbReference>
<dbReference type="EMBL" id="FXUG01000016">
    <property type="protein sequence ID" value="SMP73075.1"/>
    <property type="molecule type" value="Genomic_DNA"/>
</dbReference>
<dbReference type="SUPFAM" id="SSF161111">
    <property type="entry name" value="Cation efflux protein transmembrane domain-like"/>
    <property type="match status" value="1"/>
</dbReference>
<reference evidence="10 11" key="1">
    <citation type="submission" date="2017-05" db="EMBL/GenBank/DDBJ databases">
        <authorList>
            <person name="Varghese N."/>
            <person name="Submissions S."/>
        </authorList>
    </citation>
    <scope>NUCLEOTIDE SEQUENCE [LARGE SCALE GENOMIC DNA]</scope>
    <source>
        <strain evidence="10 11">DSM 25457</strain>
    </source>
</reference>
<evidence type="ECO:0000256" key="2">
    <source>
        <dbReference type="ARBA" id="ARBA00008114"/>
    </source>
</evidence>
<sequence length="302" mass="32750">MNSSPNPAYRDATRAALLGLAVNFVLAIVKLAGGILGHSFALLSDAANSLGDVLTSLVVFVALRVAQKPADAEHPYGHSRIEAVAGSNIAVLILVSAIWIGWEAIQRFSSVHPIPPAWTLWIAGGNVAIKETLYRYKIRVGKRTGSLAIIANAWDHRNDAFCSLAVLVGLAIVRFGGPSFAWADEAAAMFVVAAIIWTAFGLLNQSCHELMDAQADDEIVSAIRATAEQVEGVQRVEQLRVRMAGLELFADIHLQVDPNETVFNGHRIGHQAKSRLLEEYPSLRDVLVHLEPFDETSTIDTE</sequence>
<evidence type="ECO:0000313" key="10">
    <source>
        <dbReference type="EMBL" id="SMP73075.1"/>
    </source>
</evidence>
<dbReference type="Gene3D" id="1.20.1510.10">
    <property type="entry name" value="Cation efflux protein transmembrane domain"/>
    <property type="match status" value="1"/>
</dbReference>
<keyword evidence="6 7" id="KW-0472">Membrane</keyword>
<keyword evidence="11" id="KW-1185">Reference proteome</keyword>
<dbReference type="InterPro" id="IPR002524">
    <property type="entry name" value="Cation_efflux"/>
</dbReference>
<feature type="domain" description="Cation efflux protein transmembrane" evidence="8">
    <location>
        <begin position="17"/>
        <end position="211"/>
    </location>
</feature>
<dbReference type="InterPro" id="IPR050291">
    <property type="entry name" value="CDF_Transporter"/>
</dbReference>
<dbReference type="InterPro" id="IPR036837">
    <property type="entry name" value="Cation_efflux_CTD_sf"/>
</dbReference>
<evidence type="ECO:0000256" key="6">
    <source>
        <dbReference type="ARBA" id="ARBA00023136"/>
    </source>
</evidence>
<evidence type="ECO:0000256" key="1">
    <source>
        <dbReference type="ARBA" id="ARBA00004141"/>
    </source>
</evidence>
<evidence type="ECO:0000256" key="5">
    <source>
        <dbReference type="ARBA" id="ARBA00022989"/>
    </source>
</evidence>
<dbReference type="NCBIfam" id="TIGR01297">
    <property type="entry name" value="CDF"/>
    <property type="match status" value="1"/>
</dbReference>
<dbReference type="Gene3D" id="3.30.70.1350">
    <property type="entry name" value="Cation efflux protein, cytoplasmic domain"/>
    <property type="match status" value="1"/>
</dbReference>
<dbReference type="Pfam" id="PF16916">
    <property type="entry name" value="ZT_dimer"/>
    <property type="match status" value="1"/>
</dbReference>
<dbReference type="InterPro" id="IPR058533">
    <property type="entry name" value="Cation_efflux_TM"/>
</dbReference>